<dbReference type="SMART" id="SM00220">
    <property type="entry name" value="S_TKc"/>
    <property type="match status" value="1"/>
</dbReference>
<dbReference type="GeneID" id="115732670"/>
<evidence type="ECO:0000256" key="1">
    <source>
        <dbReference type="ARBA" id="ARBA00022679"/>
    </source>
</evidence>
<feature type="binding site" evidence="5">
    <location>
        <position position="142"/>
    </location>
    <ligand>
        <name>ATP</name>
        <dbReference type="ChEBI" id="CHEBI:30616"/>
    </ligand>
</feature>
<evidence type="ECO:0000256" key="6">
    <source>
        <dbReference type="RuleBase" id="RU000304"/>
    </source>
</evidence>
<sequence>MVFKFATFDPAQDPDDFNPAFPPTPSSSPSATLCHCQPCQYTRAFTRDIVSCLVAAGASLVFTAPAVELASHEIRDRSVETPLPSISSDVGPEFHQRQVKEFTLEELKVATDEFNEENIIGRGGFGKVYKGRLADGSLVAFKRCKEEQAEGSIPLFEAEVIIGSIVPPHQNLLPMLGFCRTSKGSDLWLVYPLMINRDAALRLRERPATQTSLDWPTRIKIAVGAARGLSHLHDLNIVHRDIKAANIMLDEEFERHIGDFGLALSVDLRHGGYSVDGIEEAPVIPRNESKAGSDSEFSHVTTAIRGTMGHIAPEYFSTGKCTVKNDVFAFGVMLLELLTGQRAFDLERLANDVDKLLLDWVRELLVYSWWEILVDPYLQGAYDEEEMEKFIKLALLCTQLVPRERPSMAQVVRTLEGHGINIEERWEEYDRRFWEEHWGELRSPDLMVADSTSHMRAEELSGPR</sequence>
<protein>
    <submittedName>
        <fullName evidence="9">LRR receptor kinase BAK1-like isoform X1</fullName>
    </submittedName>
    <submittedName>
        <fullName evidence="10">LRR receptor kinase BAK1-like isoform X2</fullName>
    </submittedName>
</protein>
<dbReference type="RefSeq" id="XP_048127199.1">
    <property type="nucleotide sequence ID" value="XM_048271242.1"/>
</dbReference>
<evidence type="ECO:0000256" key="3">
    <source>
        <dbReference type="ARBA" id="ARBA00022777"/>
    </source>
</evidence>
<dbReference type="InterPro" id="IPR000719">
    <property type="entry name" value="Prot_kinase_dom"/>
</dbReference>
<evidence type="ECO:0000256" key="4">
    <source>
        <dbReference type="ARBA" id="ARBA00022840"/>
    </source>
</evidence>
<keyword evidence="1" id="KW-0808">Transferase</keyword>
<evidence type="ECO:0000259" key="7">
    <source>
        <dbReference type="PROSITE" id="PS50011"/>
    </source>
</evidence>
<evidence type="ECO:0000313" key="9">
    <source>
        <dbReference type="RefSeq" id="XP_048127199.1"/>
    </source>
</evidence>
<dbReference type="PROSITE" id="PS00108">
    <property type="entry name" value="PROTEIN_KINASE_ST"/>
    <property type="match status" value="1"/>
</dbReference>
<dbReference type="SUPFAM" id="SSF56112">
    <property type="entry name" value="Protein kinase-like (PK-like)"/>
    <property type="match status" value="1"/>
</dbReference>
<name>A0ABM3GS79_9MYRT</name>
<comment type="similarity">
    <text evidence="6">Belongs to the protein kinase superfamily.</text>
</comment>
<proteinExistence type="inferred from homology"/>
<gene>
    <name evidence="9 10" type="primary">LOC115732670</name>
</gene>
<dbReference type="Gene3D" id="3.30.200.20">
    <property type="entry name" value="Phosphorylase Kinase, domain 1"/>
    <property type="match status" value="1"/>
</dbReference>
<organism evidence="8 10">
    <name type="scientific">Rhodamnia argentea</name>
    <dbReference type="NCBI Taxonomy" id="178133"/>
    <lineage>
        <taxon>Eukaryota</taxon>
        <taxon>Viridiplantae</taxon>
        <taxon>Streptophyta</taxon>
        <taxon>Embryophyta</taxon>
        <taxon>Tracheophyta</taxon>
        <taxon>Spermatophyta</taxon>
        <taxon>Magnoliopsida</taxon>
        <taxon>eudicotyledons</taxon>
        <taxon>Gunneridae</taxon>
        <taxon>Pentapetalae</taxon>
        <taxon>rosids</taxon>
        <taxon>malvids</taxon>
        <taxon>Myrtales</taxon>
        <taxon>Myrtaceae</taxon>
        <taxon>Myrtoideae</taxon>
        <taxon>Myrteae</taxon>
        <taxon>Australasian group</taxon>
        <taxon>Rhodamnia</taxon>
    </lineage>
</organism>
<dbReference type="PROSITE" id="PS00107">
    <property type="entry name" value="PROTEIN_KINASE_ATP"/>
    <property type="match status" value="1"/>
</dbReference>
<dbReference type="Pfam" id="PF00069">
    <property type="entry name" value="Pkinase"/>
    <property type="match status" value="1"/>
</dbReference>
<evidence type="ECO:0000313" key="8">
    <source>
        <dbReference type="Proteomes" id="UP000827889"/>
    </source>
</evidence>
<evidence type="ECO:0000256" key="5">
    <source>
        <dbReference type="PROSITE-ProRule" id="PRU10141"/>
    </source>
</evidence>
<dbReference type="InterPro" id="IPR008271">
    <property type="entry name" value="Ser/Thr_kinase_AS"/>
</dbReference>
<dbReference type="Proteomes" id="UP000827889">
    <property type="component" value="Chromosome 10"/>
</dbReference>
<dbReference type="RefSeq" id="XP_048127201.1">
    <property type="nucleotide sequence ID" value="XM_048271244.1"/>
</dbReference>
<dbReference type="InterPro" id="IPR052059">
    <property type="entry name" value="CR_Ser/Thr_kinase"/>
</dbReference>
<keyword evidence="6" id="KW-0723">Serine/threonine-protein kinase</keyword>
<keyword evidence="3" id="KW-0418">Kinase</keyword>
<keyword evidence="2 5" id="KW-0547">Nucleotide-binding</keyword>
<dbReference type="Gene3D" id="1.10.510.10">
    <property type="entry name" value="Transferase(Phosphotransferase) domain 1"/>
    <property type="match status" value="1"/>
</dbReference>
<evidence type="ECO:0000313" key="10">
    <source>
        <dbReference type="RefSeq" id="XP_048127201.1"/>
    </source>
</evidence>
<keyword evidence="4 5" id="KW-0067">ATP-binding</keyword>
<feature type="domain" description="Protein kinase" evidence="7">
    <location>
        <begin position="114"/>
        <end position="421"/>
    </location>
</feature>
<accession>A0ABM3GS79</accession>
<keyword evidence="8" id="KW-1185">Reference proteome</keyword>
<reference evidence="9 10" key="1">
    <citation type="submission" date="2025-05" db="UniProtKB">
        <authorList>
            <consortium name="RefSeq"/>
        </authorList>
    </citation>
    <scope>IDENTIFICATION</scope>
    <source>
        <tissue evidence="9 10">Leaf</tissue>
    </source>
</reference>
<dbReference type="InterPro" id="IPR017441">
    <property type="entry name" value="Protein_kinase_ATP_BS"/>
</dbReference>
<dbReference type="InterPro" id="IPR011009">
    <property type="entry name" value="Kinase-like_dom_sf"/>
</dbReference>
<evidence type="ECO:0000256" key="2">
    <source>
        <dbReference type="ARBA" id="ARBA00022741"/>
    </source>
</evidence>
<dbReference type="PANTHER" id="PTHR47973">
    <property type="entry name" value="CYSTEINE-RICH RECEPTOR-LIKE PROTEIN KINASE 3"/>
    <property type="match status" value="1"/>
</dbReference>
<dbReference type="PROSITE" id="PS50011">
    <property type="entry name" value="PROTEIN_KINASE_DOM"/>
    <property type="match status" value="1"/>
</dbReference>